<sequence>AKSKAAKEKVPISHPPVIHMVKAATMTANDREGTSLQPSRSTLPSIKRVGFEKLGAHIRREIVHAVEENILVRFGNNDKGAFGSFKVAD</sequence>
<dbReference type="InterPro" id="IPR005818">
    <property type="entry name" value="Histone_H1/H5_H15"/>
</dbReference>
<protein>
    <recommendedName>
        <fullName evidence="1">H15 domain-containing protein</fullName>
    </recommendedName>
</protein>
<dbReference type="Proteomes" id="UP000324629">
    <property type="component" value="Unassembled WGS sequence"/>
</dbReference>
<reference evidence="2 3" key="1">
    <citation type="journal article" date="2019" name="Gigascience">
        <title>Whole-genome sequence of the oriental lung fluke Paragonimus westermani.</title>
        <authorList>
            <person name="Oey H."/>
            <person name="Zakrzewski M."/>
            <person name="Narain K."/>
            <person name="Devi K.R."/>
            <person name="Agatsuma T."/>
            <person name="Nawaratna S."/>
            <person name="Gobert G.N."/>
            <person name="Jones M.K."/>
            <person name="Ragan M.A."/>
            <person name="McManus D.P."/>
            <person name="Krause L."/>
        </authorList>
    </citation>
    <scope>NUCLEOTIDE SEQUENCE [LARGE SCALE GENOMIC DNA]</scope>
    <source>
        <strain evidence="2 3">IND2009</strain>
    </source>
</reference>
<evidence type="ECO:0000313" key="2">
    <source>
        <dbReference type="EMBL" id="KAA3675969.1"/>
    </source>
</evidence>
<dbReference type="AlphaFoldDB" id="A0A5J4NKU0"/>
<dbReference type="Gene3D" id="1.10.10.10">
    <property type="entry name" value="Winged helix-like DNA-binding domain superfamily/Winged helix DNA-binding domain"/>
    <property type="match status" value="1"/>
</dbReference>
<dbReference type="GO" id="GO:0003677">
    <property type="term" value="F:DNA binding"/>
    <property type="evidence" value="ECO:0007669"/>
    <property type="project" value="InterPro"/>
</dbReference>
<dbReference type="Pfam" id="PF00538">
    <property type="entry name" value="Linker_histone"/>
    <property type="match status" value="1"/>
</dbReference>
<name>A0A5J4NKU0_9TREM</name>
<keyword evidence="3" id="KW-1185">Reference proteome</keyword>
<gene>
    <name evidence="2" type="ORF">DEA37_0004061</name>
</gene>
<dbReference type="EMBL" id="QNGE01002215">
    <property type="protein sequence ID" value="KAA3675969.1"/>
    <property type="molecule type" value="Genomic_DNA"/>
</dbReference>
<dbReference type="GO" id="GO:0006334">
    <property type="term" value="P:nucleosome assembly"/>
    <property type="evidence" value="ECO:0007669"/>
    <property type="project" value="InterPro"/>
</dbReference>
<dbReference type="InterPro" id="IPR036388">
    <property type="entry name" value="WH-like_DNA-bd_sf"/>
</dbReference>
<comment type="caution">
    <text evidence="2">The sequence shown here is derived from an EMBL/GenBank/DDBJ whole genome shotgun (WGS) entry which is preliminary data.</text>
</comment>
<accession>A0A5J4NKU0</accession>
<feature type="domain" description="H15" evidence="1">
    <location>
        <begin position="14"/>
        <end position="88"/>
    </location>
</feature>
<dbReference type="GO" id="GO:0000786">
    <property type="term" value="C:nucleosome"/>
    <property type="evidence" value="ECO:0007669"/>
    <property type="project" value="InterPro"/>
</dbReference>
<dbReference type="InterPro" id="IPR036390">
    <property type="entry name" value="WH_DNA-bd_sf"/>
</dbReference>
<evidence type="ECO:0000259" key="1">
    <source>
        <dbReference type="Pfam" id="PF00538"/>
    </source>
</evidence>
<evidence type="ECO:0000313" key="3">
    <source>
        <dbReference type="Proteomes" id="UP000324629"/>
    </source>
</evidence>
<dbReference type="SUPFAM" id="SSF46785">
    <property type="entry name" value="Winged helix' DNA-binding domain"/>
    <property type="match status" value="1"/>
</dbReference>
<proteinExistence type="predicted"/>
<feature type="non-terminal residue" evidence="2">
    <location>
        <position position="1"/>
    </location>
</feature>
<organism evidence="2 3">
    <name type="scientific">Paragonimus westermani</name>
    <dbReference type="NCBI Taxonomy" id="34504"/>
    <lineage>
        <taxon>Eukaryota</taxon>
        <taxon>Metazoa</taxon>
        <taxon>Spiralia</taxon>
        <taxon>Lophotrochozoa</taxon>
        <taxon>Platyhelminthes</taxon>
        <taxon>Trematoda</taxon>
        <taxon>Digenea</taxon>
        <taxon>Plagiorchiida</taxon>
        <taxon>Troglotremata</taxon>
        <taxon>Troglotrematidae</taxon>
        <taxon>Paragonimus</taxon>
    </lineage>
</organism>